<dbReference type="STRING" id="60169.A0A1V6NLR9"/>
<dbReference type="Pfam" id="PF00109">
    <property type="entry name" value="ketoacyl-synt"/>
    <property type="match status" value="1"/>
</dbReference>
<dbReference type="InterPro" id="IPR016039">
    <property type="entry name" value="Thiolase-like"/>
</dbReference>
<accession>A0A1V6NLR9</accession>
<organism evidence="2 3">
    <name type="scientific">Penicillium polonicum</name>
    <dbReference type="NCBI Taxonomy" id="60169"/>
    <lineage>
        <taxon>Eukaryota</taxon>
        <taxon>Fungi</taxon>
        <taxon>Dikarya</taxon>
        <taxon>Ascomycota</taxon>
        <taxon>Pezizomycotina</taxon>
        <taxon>Eurotiomycetes</taxon>
        <taxon>Eurotiomycetidae</taxon>
        <taxon>Eurotiales</taxon>
        <taxon>Aspergillaceae</taxon>
        <taxon>Penicillium</taxon>
    </lineage>
</organism>
<evidence type="ECO:0000313" key="2">
    <source>
        <dbReference type="EMBL" id="OQD65529.1"/>
    </source>
</evidence>
<comment type="caution">
    <text evidence="2">The sequence shown here is derived from an EMBL/GenBank/DDBJ whole genome shotgun (WGS) entry which is preliminary data.</text>
</comment>
<dbReference type="Proteomes" id="UP000191408">
    <property type="component" value="Unassembled WGS sequence"/>
</dbReference>
<dbReference type="EMBL" id="MDYM01000006">
    <property type="protein sequence ID" value="OQD65529.1"/>
    <property type="molecule type" value="Genomic_DNA"/>
</dbReference>
<name>A0A1V6NLR9_PENPO</name>
<dbReference type="GO" id="GO:0016746">
    <property type="term" value="F:acyltransferase activity"/>
    <property type="evidence" value="ECO:0007669"/>
    <property type="project" value="InterPro"/>
</dbReference>
<dbReference type="AlphaFoldDB" id="A0A1V6NLR9"/>
<feature type="domain" description="Beta-ketoacyl synthase-like N-terminal" evidence="1">
    <location>
        <begin position="112"/>
        <end position="174"/>
    </location>
</feature>
<evidence type="ECO:0000313" key="3">
    <source>
        <dbReference type="Proteomes" id="UP000191408"/>
    </source>
</evidence>
<dbReference type="Gene3D" id="3.40.47.10">
    <property type="match status" value="1"/>
</dbReference>
<proteinExistence type="predicted"/>
<sequence>MDKNAKQHEDLERIVNSISPEAYISVLFDEARSTVTISERAAARFIRTAYTAGVVLSDTGFRGELRSPKAPIDVCHRLAYSLGSRAVHFTDVYKQPSIPDDDSIEDDNDTILLRKGTSQHEKVTPERLNFDSLFRKPNARDYFCNFVRDVDAFDNKFFKRSPRESAAMDPQHCLPL</sequence>
<reference evidence="3" key="1">
    <citation type="journal article" date="2017" name="Nat. Microbiol.">
        <title>Global analysis of biosynthetic gene clusters reveals vast potential of secondary metabolite production in Penicillium species.</title>
        <authorList>
            <person name="Nielsen J.C."/>
            <person name="Grijseels S."/>
            <person name="Prigent S."/>
            <person name="Ji B."/>
            <person name="Dainat J."/>
            <person name="Nielsen K.F."/>
            <person name="Frisvad J.C."/>
            <person name="Workman M."/>
            <person name="Nielsen J."/>
        </authorList>
    </citation>
    <scope>NUCLEOTIDE SEQUENCE [LARGE SCALE GENOMIC DNA]</scope>
    <source>
        <strain evidence="3">IBT 4502</strain>
    </source>
</reference>
<keyword evidence="3" id="KW-1185">Reference proteome</keyword>
<gene>
    <name evidence="2" type="ORF">PENPOL_c006G10737</name>
</gene>
<evidence type="ECO:0000259" key="1">
    <source>
        <dbReference type="Pfam" id="PF00109"/>
    </source>
</evidence>
<dbReference type="InterPro" id="IPR014030">
    <property type="entry name" value="Ketoacyl_synth_N"/>
</dbReference>
<protein>
    <recommendedName>
        <fullName evidence="1">Beta-ketoacyl synthase-like N-terminal domain-containing protein</fullName>
    </recommendedName>
</protein>